<organism evidence="2 3">
    <name type="scientific">Couchioplanes caeruleus subsp. caeruleus</name>
    <dbReference type="NCBI Taxonomy" id="56427"/>
    <lineage>
        <taxon>Bacteria</taxon>
        <taxon>Bacillati</taxon>
        <taxon>Actinomycetota</taxon>
        <taxon>Actinomycetes</taxon>
        <taxon>Micromonosporales</taxon>
        <taxon>Micromonosporaceae</taxon>
        <taxon>Couchioplanes</taxon>
    </lineage>
</organism>
<dbReference type="InterPro" id="IPR003737">
    <property type="entry name" value="GlcNAc_PI_deacetylase-related"/>
</dbReference>
<name>A0A1K0FD07_9ACTN</name>
<sequence length="246" mass="26977">MTQPNDHGRLEPLPEDWQRALAIVAHPDDLEFGAGAAVARWTEQGKEVIYSLVTSGEAGISSMEPARTRQVREAEQRAAAALVGVQTIEFLGQSDGLLEHGVALRRVLAAAIRRHQPDIVITNNLRETWNGTTLNQADHIATGRSVLDAVRDAGNRWVFTEQLDEGLRPWGKVRQVWAVNSPQSAHGVDVTTTFQTGVRSLHAHEEYLGALGWPSADSERFLATLARLAGARLGCEYGVSFEVFRP</sequence>
<dbReference type="Gene3D" id="3.40.50.10320">
    <property type="entry name" value="LmbE-like"/>
    <property type="match status" value="1"/>
</dbReference>
<dbReference type="SUPFAM" id="SSF102588">
    <property type="entry name" value="LmbE-like"/>
    <property type="match status" value="1"/>
</dbReference>
<protein>
    <submittedName>
        <fullName evidence="2">GlcNAc-PI de-N-acetylase</fullName>
    </submittedName>
</protein>
<accession>A0A1K0FD07</accession>
<dbReference type="AlphaFoldDB" id="A0A1K0FD07"/>
<proteinExistence type="predicted"/>
<dbReference type="GO" id="GO:0016137">
    <property type="term" value="P:glycoside metabolic process"/>
    <property type="evidence" value="ECO:0007669"/>
    <property type="project" value="UniProtKB-ARBA"/>
</dbReference>
<reference evidence="2 3" key="1">
    <citation type="submission" date="2016-09" db="EMBL/GenBank/DDBJ databases">
        <title>Couchioplanes caeruleus draft genome sequence.</title>
        <authorList>
            <person name="Sheehan J."/>
            <person name="Caffrey P."/>
        </authorList>
    </citation>
    <scope>NUCLEOTIDE SEQUENCE [LARGE SCALE GENOMIC DNA]</scope>
    <source>
        <strain evidence="2 3">DSM 43634</strain>
    </source>
</reference>
<dbReference type="Proteomes" id="UP000182486">
    <property type="component" value="Unassembled WGS sequence"/>
</dbReference>
<dbReference type="PANTHER" id="PTHR12993:SF28">
    <property type="entry name" value="LMBE FAMILY PROTEIN"/>
    <property type="match status" value="1"/>
</dbReference>
<dbReference type="GO" id="GO:0016811">
    <property type="term" value="F:hydrolase activity, acting on carbon-nitrogen (but not peptide) bonds, in linear amides"/>
    <property type="evidence" value="ECO:0007669"/>
    <property type="project" value="TreeGrafter"/>
</dbReference>
<keyword evidence="1" id="KW-0862">Zinc</keyword>
<dbReference type="RefSeq" id="WP_071808768.1">
    <property type="nucleotide sequence ID" value="NZ_MEIA01000461.1"/>
</dbReference>
<evidence type="ECO:0000313" key="3">
    <source>
        <dbReference type="Proteomes" id="UP000182486"/>
    </source>
</evidence>
<dbReference type="PANTHER" id="PTHR12993">
    <property type="entry name" value="N-ACETYLGLUCOSAMINYL-PHOSPHATIDYLINOSITOL DE-N-ACETYLASE-RELATED"/>
    <property type="match status" value="1"/>
</dbReference>
<dbReference type="Pfam" id="PF02585">
    <property type="entry name" value="PIG-L"/>
    <property type="match status" value="1"/>
</dbReference>
<gene>
    <name evidence="2" type="ORF">BG844_30415</name>
</gene>
<evidence type="ECO:0000256" key="1">
    <source>
        <dbReference type="ARBA" id="ARBA00022833"/>
    </source>
</evidence>
<evidence type="ECO:0000313" key="2">
    <source>
        <dbReference type="EMBL" id="OJF10717.1"/>
    </source>
</evidence>
<keyword evidence="3" id="KW-1185">Reference proteome</keyword>
<comment type="caution">
    <text evidence="2">The sequence shown here is derived from an EMBL/GenBank/DDBJ whole genome shotgun (WGS) entry which is preliminary data.</text>
</comment>
<dbReference type="EMBL" id="MEIA01000461">
    <property type="protein sequence ID" value="OJF10717.1"/>
    <property type="molecule type" value="Genomic_DNA"/>
</dbReference>
<dbReference type="InterPro" id="IPR024078">
    <property type="entry name" value="LmbE-like_dom_sf"/>
</dbReference>